<reference evidence="6" key="1">
    <citation type="journal article" date="2019" name="Int. J. Syst. Evol. Microbiol.">
        <title>The Global Catalogue of Microorganisms (GCM) 10K type strain sequencing project: providing services to taxonomists for standard genome sequencing and annotation.</title>
        <authorList>
            <consortium name="The Broad Institute Genomics Platform"/>
            <consortium name="The Broad Institute Genome Sequencing Center for Infectious Disease"/>
            <person name="Wu L."/>
            <person name="Ma J."/>
        </authorList>
    </citation>
    <scope>NUCLEOTIDE SEQUENCE [LARGE SCALE GENOMIC DNA]</scope>
    <source>
        <strain evidence="6">JCM 17808</strain>
    </source>
</reference>
<comment type="caution">
    <text evidence="5">The sequence shown here is derived from an EMBL/GenBank/DDBJ whole genome shotgun (WGS) entry which is preliminary data.</text>
</comment>
<name>A0ABP8JHD2_9MICO</name>
<dbReference type="PANTHER" id="PTHR42937">
    <property type="match status" value="1"/>
</dbReference>
<keyword evidence="6" id="KW-1185">Reference proteome</keyword>
<keyword evidence="2" id="KW-0663">Pyridoxal phosphate</keyword>
<feature type="region of interest" description="Disordered" evidence="3">
    <location>
        <begin position="266"/>
        <end position="297"/>
    </location>
</feature>
<proteinExistence type="predicted"/>
<dbReference type="SUPFAM" id="SSF53686">
    <property type="entry name" value="Tryptophan synthase beta subunit-like PLP-dependent enzymes"/>
    <property type="match status" value="1"/>
</dbReference>
<feature type="compositionally biased region" description="Basic and acidic residues" evidence="3">
    <location>
        <begin position="270"/>
        <end position="294"/>
    </location>
</feature>
<gene>
    <name evidence="5" type="primary">dpaL</name>
    <name evidence="5" type="ORF">GCM10023167_17460</name>
</gene>
<dbReference type="Gene3D" id="3.40.50.1100">
    <property type="match status" value="2"/>
</dbReference>
<organism evidence="5 6">
    <name type="scientific">Brevibacterium pityocampae</name>
    <dbReference type="NCBI Taxonomy" id="506594"/>
    <lineage>
        <taxon>Bacteria</taxon>
        <taxon>Bacillati</taxon>
        <taxon>Actinomycetota</taxon>
        <taxon>Actinomycetes</taxon>
        <taxon>Micrococcales</taxon>
        <taxon>Brevibacteriaceae</taxon>
        <taxon>Brevibacterium</taxon>
    </lineage>
</organism>
<dbReference type="Pfam" id="PF00291">
    <property type="entry name" value="PALP"/>
    <property type="match status" value="1"/>
</dbReference>
<dbReference type="PANTHER" id="PTHR42937:SF1">
    <property type="entry name" value="DIAMINOPROPIONATE AMMONIA-LYASE"/>
    <property type="match status" value="1"/>
</dbReference>
<evidence type="ECO:0000259" key="4">
    <source>
        <dbReference type="Pfam" id="PF00291"/>
    </source>
</evidence>
<feature type="domain" description="Tryptophan synthase beta chain-like PALP" evidence="4">
    <location>
        <begin position="44"/>
        <end position="406"/>
    </location>
</feature>
<evidence type="ECO:0000256" key="2">
    <source>
        <dbReference type="ARBA" id="ARBA00022898"/>
    </source>
</evidence>
<evidence type="ECO:0000313" key="6">
    <source>
        <dbReference type="Proteomes" id="UP001500642"/>
    </source>
</evidence>
<protein>
    <submittedName>
        <fullName evidence="5">Diaminopropionate ammonia-lyase</fullName>
    </submittedName>
</protein>
<dbReference type="InterPro" id="IPR036052">
    <property type="entry name" value="TrpB-like_PALP_sf"/>
</dbReference>
<evidence type="ECO:0000256" key="3">
    <source>
        <dbReference type="SAM" id="MobiDB-lite"/>
    </source>
</evidence>
<dbReference type="InterPro" id="IPR001926">
    <property type="entry name" value="TrpB-like_PALP"/>
</dbReference>
<evidence type="ECO:0000313" key="5">
    <source>
        <dbReference type="EMBL" id="GAA4390713.1"/>
    </source>
</evidence>
<dbReference type="RefSeq" id="WP_345031477.1">
    <property type="nucleotide sequence ID" value="NZ_BAABGL010000011.1"/>
</dbReference>
<sequence length="426" mass="44027">MTDPPNAPAASAAAAPTIHANPEARSWRTEHAPEVIDFHRSIPGYAPTRLIEVPALATELGIARVLVKEESARFGLPAFKILGASYAACRALSAHLGSPEAALPMDELRTRLAERAPIELVAATDGNHGRAVAHTARLLGLPAHIFLPADITAEAKAGIREEGADVDELSAPYDAIVAAAAEYTDAGEAAGEERLLIQDTSWEGYEEIPQWIVDGYSTLLVEAEQQLAEQGIERVDLVAMPVGVGSFAEAVVRRCRTADGGLLSGGTAADTRREVSSLRNPAENRSEVTTRAEEAPVPSVLSVEPTAAPGLIASLAAGELTAVPTGATIMAGLNCGTPSAAAWPVLRAGVDAAVTVDDAQAAQAVRDLEAHGVDSGPCGASTLAGVRAWAAEHPLPADATVLLLSTESRRANPLPAGMGGAVPCRH</sequence>
<comment type="cofactor">
    <cofactor evidence="1">
        <name>pyridoxal 5'-phosphate</name>
        <dbReference type="ChEBI" id="CHEBI:597326"/>
    </cofactor>
</comment>
<dbReference type="Proteomes" id="UP001500642">
    <property type="component" value="Unassembled WGS sequence"/>
</dbReference>
<evidence type="ECO:0000256" key="1">
    <source>
        <dbReference type="ARBA" id="ARBA00001933"/>
    </source>
</evidence>
<dbReference type="EMBL" id="BAABGL010000011">
    <property type="protein sequence ID" value="GAA4390713.1"/>
    <property type="molecule type" value="Genomic_DNA"/>
</dbReference>
<accession>A0ABP8JHD2</accession>